<dbReference type="InterPro" id="IPR011009">
    <property type="entry name" value="Kinase-like_dom_sf"/>
</dbReference>
<dbReference type="EMBL" id="LUEZ02000102">
    <property type="protein sequence ID" value="RDB18405.1"/>
    <property type="molecule type" value="Genomic_DNA"/>
</dbReference>
<dbReference type="InterPro" id="IPR001245">
    <property type="entry name" value="Ser-Thr/Tyr_kinase_cat_dom"/>
</dbReference>
<keyword evidence="3" id="KW-0418">Kinase</keyword>
<name>A0A369JD99_HYPMA</name>
<dbReference type="Proteomes" id="UP000076154">
    <property type="component" value="Unassembled WGS sequence"/>
</dbReference>
<proteinExistence type="predicted"/>
<dbReference type="GO" id="GO:0004674">
    <property type="term" value="F:protein serine/threonine kinase activity"/>
    <property type="evidence" value="ECO:0007669"/>
    <property type="project" value="TreeGrafter"/>
</dbReference>
<gene>
    <name evidence="3" type="primary">STY8_1</name>
    <name evidence="3" type="ORF">Hypma_000373</name>
</gene>
<feature type="compositionally biased region" description="Basic and acidic residues" evidence="1">
    <location>
        <begin position="249"/>
        <end position="265"/>
    </location>
</feature>
<dbReference type="PANTHER" id="PTHR44329:SF261">
    <property type="entry name" value="ZINC FINGER CONTAINING PROTEIN KINASE-RELATED"/>
    <property type="match status" value="1"/>
</dbReference>
<evidence type="ECO:0000256" key="1">
    <source>
        <dbReference type="SAM" id="MobiDB-lite"/>
    </source>
</evidence>
<dbReference type="GO" id="GO:0005524">
    <property type="term" value="F:ATP binding"/>
    <property type="evidence" value="ECO:0007669"/>
    <property type="project" value="InterPro"/>
</dbReference>
<reference evidence="3" key="1">
    <citation type="submission" date="2018-04" db="EMBL/GenBank/DDBJ databases">
        <title>Whole genome sequencing of Hypsizygus marmoreus.</title>
        <authorList>
            <person name="Choi I.-G."/>
            <person name="Min B."/>
            <person name="Kim J.-G."/>
            <person name="Kim S."/>
            <person name="Oh Y.-L."/>
            <person name="Kong W.-S."/>
            <person name="Park H."/>
            <person name="Jeong J."/>
            <person name="Song E.-S."/>
        </authorList>
    </citation>
    <scope>NUCLEOTIDE SEQUENCE [LARGE SCALE GENOMIC DNA]</scope>
    <source>
        <strain evidence="3">51987-8</strain>
    </source>
</reference>
<sequence length="778" mass="87056">MSALPSSDNSDIEPDQAWKDALKQEIEDGLKSMVEDAKKNLNDELAKAPVSVEERERVTAEYHHAMSSIRTIATDVFRDHLERERQERRWAAGTLLLPLWSEKLKREQEDIENAIDIASAKAVKRETEEDVVNLQRAEVSPNEERHPHDRPSSTPPPIVSAAPLPKALPSQPVDATRRGPFRIPSVPPIPATDPPSVLHSPSPKDDHHASPLHSNTPSIAPVLAASPSVPPRGGMFRAPEHQAASRNLQGRDRAHATRGPREDTKAPATVSTHPSAGTKGLPPIQQRDVLEANLEPGKAWKDALKQTIEEELRYMVDDAKKRVDLPYSTSLLRDQNRINAQYNQTMSKIRTKATELFQQRLERERQKRRSKSRVISVFEGLQDPTDDTKALITKLEMILADKKQYRRLLAFRGRQAQQLLDLFQVVLDIPLIDTGFRRHLVVATQRLSRRTELYPTCYSLGGVELVGNDAITAGGFADIYKGRFHGQTVCLKVMRLYQTSDVEHFLKRFSAEAILWGQLSHPNLLPIYGLYRYTESRLCLVSPWMDNGDVNTYLKNHPVVDRFLLVSDIAAGVGYLHENGIIHGDLKGANILVNDAGRACLADFGLSSVSDDNILHWTSHSNAASKGGSMQWQGPELFDVEKDDIVPNSKASDVYAWSCVCYEIFTGKIPFFELPRDAVVIAKIQSGVRPSRPLPSSPAWHSWGLTESIWALMQACWSKNPEERPTMPQIIASRVSVDERPAGRRNAVSRARFRNSMGGRDRLPSIRELEAILQGVGL</sequence>
<dbReference type="InParanoid" id="A0A369JD99"/>
<dbReference type="InterPro" id="IPR008271">
    <property type="entry name" value="Ser/Thr_kinase_AS"/>
</dbReference>
<evidence type="ECO:0000313" key="4">
    <source>
        <dbReference type="Proteomes" id="UP000076154"/>
    </source>
</evidence>
<dbReference type="Pfam" id="PF07714">
    <property type="entry name" value="PK_Tyr_Ser-Thr"/>
    <property type="match status" value="1"/>
</dbReference>
<dbReference type="PANTHER" id="PTHR44329">
    <property type="entry name" value="SERINE/THREONINE-PROTEIN KINASE TNNI3K-RELATED"/>
    <property type="match status" value="1"/>
</dbReference>
<dbReference type="SMART" id="SM00220">
    <property type="entry name" value="S_TKc"/>
    <property type="match status" value="1"/>
</dbReference>
<keyword evidence="3" id="KW-0808">Transferase</keyword>
<comment type="caution">
    <text evidence="3">The sequence shown here is derived from an EMBL/GenBank/DDBJ whole genome shotgun (WGS) entry which is preliminary data.</text>
</comment>
<dbReference type="PROSITE" id="PS50011">
    <property type="entry name" value="PROTEIN_KINASE_DOM"/>
    <property type="match status" value="1"/>
</dbReference>
<dbReference type="SUPFAM" id="SSF56112">
    <property type="entry name" value="Protein kinase-like (PK-like)"/>
    <property type="match status" value="1"/>
</dbReference>
<dbReference type="InterPro" id="IPR000719">
    <property type="entry name" value="Prot_kinase_dom"/>
</dbReference>
<dbReference type="AlphaFoldDB" id="A0A369JD99"/>
<protein>
    <submittedName>
        <fullName evidence="3">Serine/threonine-protein kinase STY8</fullName>
    </submittedName>
</protein>
<evidence type="ECO:0000259" key="2">
    <source>
        <dbReference type="PROSITE" id="PS50011"/>
    </source>
</evidence>
<dbReference type="Gene3D" id="1.10.510.10">
    <property type="entry name" value="Transferase(Phosphotransferase) domain 1"/>
    <property type="match status" value="1"/>
</dbReference>
<feature type="domain" description="Protein kinase" evidence="2">
    <location>
        <begin position="465"/>
        <end position="737"/>
    </location>
</feature>
<dbReference type="InterPro" id="IPR051681">
    <property type="entry name" value="Ser/Thr_Kinases-Pseudokinases"/>
</dbReference>
<dbReference type="PROSITE" id="PS00108">
    <property type="entry name" value="PROTEIN_KINASE_ST"/>
    <property type="match status" value="1"/>
</dbReference>
<feature type="compositionally biased region" description="Basic and acidic residues" evidence="1">
    <location>
        <begin position="142"/>
        <end position="151"/>
    </location>
</feature>
<keyword evidence="4" id="KW-1185">Reference proteome</keyword>
<organism evidence="3 4">
    <name type="scientific">Hypsizygus marmoreus</name>
    <name type="common">White beech mushroom</name>
    <name type="synonym">Agaricus marmoreus</name>
    <dbReference type="NCBI Taxonomy" id="39966"/>
    <lineage>
        <taxon>Eukaryota</taxon>
        <taxon>Fungi</taxon>
        <taxon>Dikarya</taxon>
        <taxon>Basidiomycota</taxon>
        <taxon>Agaricomycotina</taxon>
        <taxon>Agaricomycetes</taxon>
        <taxon>Agaricomycetidae</taxon>
        <taxon>Agaricales</taxon>
        <taxon>Tricholomatineae</taxon>
        <taxon>Lyophyllaceae</taxon>
        <taxon>Hypsizygus</taxon>
    </lineage>
</organism>
<dbReference type="STRING" id="39966.A0A369JD99"/>
<evidence type="ECO:0000313" key="3">
    <source>
        <dbReference type="EMBL" id="RDB18405.1"/>
    </source>
</evidence>
<accession>A0A369JD99</accession>
<feature type="region of interest" description="Disordered" evidence="1">
    <location>
        <begin position="122"/>
        <end position="282"/>
    </location>
</feature>
<dbReference type="OrthoDB" id="122279at2759"/>
<feature type="compositionally biased region" description="Low complexity" evidence="1">
    <location>
        <begin position="217"/>
        <end position="227"/>
    </location>
</feature>